<feature type="region of interest" description="Disordered" evidence="1">
    <location>
        <begin position="261"/>
        <end position="301"/>
    </location>
</feature>
<keyword evidence="3" id="KW-0012">Acyltransferase</keyword>
<dbReference type="OrthoDB" id="5496738at2"/>
<dbReference type="AlphaFoldDB" id="A0A3M2M3V9"/>
<feature type="domain" description="Phospholipid/glycerol acyltransferase" evidence="2">
    <location>
        <begin position="45"/>
        <end position="162"/>
    </location>
</feature>
<proteinExistence type="predicted"/>
<evidence type="ECO:0000313" key="4">
    <source>
        <dbReference type="Proteomes" id="UP000282674"/>
    </source>
</evidence>
<evidence type="ECO:0000256" key="1">
    <source>
        <dbReference type="SAM" id="MobiDB-lite"/>
    </source>
</evidence>
<evidence type="ECO:0000313" key="3">
    <source>
        <dbReference type="EMBL" id="RMI44251.1"/>
    </source>
</evidence>
<keyword evidence="4" id="KW-1185">Reference proteome</keyword>
<dbReference type="RefSeq" id="WP_122194794.1">
    <property type="nucleotide sequence ID" value="NZ_JBHSKC010000003.1"/>
</dbReference>
<protein>
    <submittedName>
        <fullName evidence="3">Acyltransferase family protein</fullName>
    </submittedName>
</protein>
<dbReference type="SMART" id="SM00563">
    <property type="entry name" value="PlsC"/>
    <property type="match status" value="1"/>
</dbReference>
<comment type="caution">
    <text evidence="3">The sequence shown here is derived from an EMBL/GenBank/DDBJ whole genome shotgun (WGS) entry which is preliminary data.</text>
</comment>
<dbReference type="CDD" id="cd07987">
    <property type="entry name" value="LPLAT_MGAT-like"/>
    <property type="match status" value="1"/>
</dbReference>
<dbReference type="GO" id="GO:0016746">
    <property type="term" value="F:acyltransferase activity"/>
    <property type="evidence" value="ECO:0007669"/>
    <property type="project" value="UniProtKB-KW"/>
</dbReference>
<feature type="compositionally biased region" description="Low complexity" evidence="1">
    <location>
        <begin position="269"/>
        <end position="289"/>
    </location>
</feature>
<dbReference type="PANTHER" id="PTHR22753">
    <property type="entry name" value="TRANSMEMBRANE PROTEIN 68"/>
    <property type="match status" value="1"/>
</dbReference>
<accession>A0A3M2M3V9</accession>
<name>A0A3M2M3V9_9ACTN</name>
<dbReference type="InterPro" id="IPR016676">
    <property type="entry name" value="P_lipid/glycerol_AcTrfase_prd"/>
</dbReference>
<reference evidence="3 4" key="1">
    <citation type="submission" date="2018-10" db="EMBL/GenBank/DDBJ databases">
        <title>Isolation from soil.</title>
        <authorList>
            <person name="Hu J."/>
        </authorList>
    </citation>
    <scope>NUCLEOTIDE SEQUENCE [LARGE SCALE GENOMIC DNA]</scope>
    <source>
        <strain evidence="3 4">NEAU-Ht49</strain>
    </source>
</reference>
<dbReference type="Proteomes" id="UP000282674">
    <property type="component" value="Unassembled WGS sequence"/>
</dbReference>
<dbReference type="PIRSF" id="PIRSF016753">
    <property type="entry name" value="P_lipid/glycerol_ac_tran_prd"/>
    <property type="match status" value="1"/>
</dbReference>
<dbReference type="EMBL" id="RFFG01000020">
    <property type="protein sequence ID" value="RMI44251.1"/>
    <property type="molecule type" value="Genomic_DNA"/>
</dbReference>
<dbReference type="InterPro" id="IPR002123">
    <property type="entry name" value="Plipid/glycerol_acylTrfase"/>
</dbReference>
<dbReference type="Pfam" id="PF01553">
    <property type="entry name" value="Acyltransferase"/>
    <property type="match status" value="1"/>
</dbReference>
<sequence>MASPAEWTPPSDHLIRAADLALRPWRAWTSPVFHGLENLPRSGPALLVGNHTLYGVIDAPLIFFEIHRRHGVWVRSLADHAHWLIPGWRRIMDVGGSVDGTPGNCRALLDAGQMVVIFPGGAREAARSRHDLYRLQWERRLGFARLAVEAGCPIVPFGSVGAEEMFTTVLDSDNRLLAPARGLARAVLGDRAKGRDDFMMPLARGIGPTLVPRPERLYFRFGTPIDTTPWQGREHDDLAVTEVRDLARKSVQEIIDTLRAEQSTDKNRTPLARLTRTLTLTRNTPLTPRQHPQGAPQDERP</sequence>
<dbReference type="PANTHER" id="PTHR22753:SF14">
    <property type="entry name" value="MONOACYLGLYCEROL_DIACYLGLYCEROL O-ACYLTRANSFERASE"/>
    <property type="match status" value="1"/>
</dbReference>
<keyword evidence="3" id="KW-0808">Transferase</keyword>
<dbReference type="SUPFAM" id="SSF69593">
    <property type="entry name" value="Glycerol-3-phosphate (1)-acyltransferase"/>
    <property type="match status" value="1"/>
</dbReference>
<gene>
    <name evidence="3" type="ORF">EBO15_13500</name>
</gene>
<evidence type="ECO:0000259" key="2">
    <source>
        <dbReference type="SMART" id="SM00563"/>
    </source>
</evidence>
<organism evidence="3 4">
    <name type="scientific">Actinomadura harenae</name>
    <dbReference type="NCBI Taxonomy" id="2483351"/>
    <lineage>
        <taxon>Bacteria</taxon>
        <taxon>Bacillati</taxon>
        <taxon>Actinomycetota</taxon>
        <taxon>Actinomycetes</taxon>
        <taxon>Streptosporangiales</taxon>
        <taxon>Thermomonosporaceae</taxon>
        <taxon>Actinomadura</taxon>
    </lineage>
</organism>
<dbReference type="GO" id="GO:0016020">
    <property type="term" value="C:membrane"/>
    <property type="evidence" value="ECO:0007669"/>
    <property type="project" value="TreeGrafter"/>
</dbReference>